<dbReference type="EMBL" id="CP107716">
    <property type="protein sequence ID" value="UYQ73294.1"/>
    <property type="molecule type" value="Genomic_DNA"/>
</dbReference>
<dbReference type="InterPro" id="IPR029026">
    <property type="entry name" value="tRNA_m1G_MTases_N"/>
</dbReference>
<keyword evidence="9" id="KW-1185">Reference proteome</keyword>
<dbReference type="RefSeq" id="WP_264226883.1">
    <property type="nucleotide sequence ID" value="NZ_CP107716.1"/>
</dbReference>
<dbReference type="Gene3D" id="3.40.1280.10">
    <property type="match status" value="1"/>
</dbReference>
<feature type="binding site" evidence="6">
    <location>
        <position position="103"/>
    </location>
    <ligand>
        <name>S-adenosyl-L-methionine</name>
        <dbReference type="ChEBI" id="CHEBI:59789"/>
    </ligand>
</feature>
<comment type="similarity">
    <text evidence="6">Belongs to the class IV-like SAM-binding methyltransferase superfamily. RNA methyltransferase TrmH family. TrmL subfamily.</text>
</comment>
<accession>A0ABY6IRQ7</accession>
<gene>
    <name evidence="6" type="primary">trmL</name>
    <name evidence="8" type="ORF">OF122_05900</name>
</gene>
<sequence length="162" mass="17406">MPIALALYQPDIALNTGTLLRLGACLGVPVHIIHPTGFPFSRAALKRSGMDYLDTVEMIEHDSYARFDTWRHEAGKRLVLLTTRASIPAHKAEYTGDDILMVGRESAGVPPEIANDAEQRVRIPMQPAARSLNVAVSAAIVVGEAMRQTGGFERLTGASAAG</sequence>
<dbReference type="SUPFAM" id="SSF75217">
    <property type="entry name" value="alpha/beta knot"/>
    <property type="match status" value="1"/>
</dbReference>
<keyword evidence="2 6" id="KW-0489">Methyltransferase</keyword>
<dbReference type="Proteomes" id="UP001163882">
    <property type="component" value="Chromosome"/>
</dbReference>
<keyword evidence="4 6" id="KW-0949">S-adenosyl-L-methionine</keyword>
<feature type="binding site" evidence="6">
    <location>
        <position position="131"/>
    </location>
    <ligand>
        <name>S-adenosyl-L-methionine</name>
        <dbReference type="ChEBI" id="CHEBI:59789"/>
    </ligand>
</feature>
<keyword evidence="5 6" id="KW-0819">tRNA processing</keyword>
<protein>
    <recommendedName>
        <fullName evidence="6">tRNA (cytidine(34)-2'-O)-methyltransferase</fullName>
        <ecNumber evidence="6">2.1.1.207</ecNumber>
    </recommendedName>
    <alternativeName>
        <fullName evidence="6">tRNA (cytidine/uridine-2'-O-)-methyltransferase TrmL</fullName>
    </alternativeName>
</protein>
<comment type="catalytic activity">
    <reaction evidence="6">
        <text>5-carboxymethylaminomethyluridine(34) in tRNA(Leu) + S-adenosyl-L-methionine = 5-carboxymethylaminomethyl-2'-O-methyluridine(34) in tRNA(Leu) + S-adenosyl-L-homocysteine + H(+)</text>
        <dbReference type="Rhea" id="RHEA:43088"/>
        <dbReference type="Rhea" id="RHEA-COMP:10333"/>
        <dbReference type="Rhea" id="RHEA-COMP:10334"/>
        <dbReference type="ChEBI" id="CHEBI:15378"/>
        <dbReference type="ChEBI" id="CHEBI:57856"/>
        <dbReference type="ChEBI" id="CHEBI:59789"/>
        <dbReference type="ChEBI" id="CHEBI:74508"/>
        <dbReference type="ChEBI" id="CHEBI:74511"/>
        <dbReference type="EC" id="2.1.1.207"/>
    </reaction>
</comment>
<evidence type="ECO:0000256" key="3">
    <source>
        <dbReference type="ARBA" id="ARBA00022679"/>
    </source>
</evidence>
<evidence type="ECO:0000313" key="9">
    <source>
        <dbReference type="Proteomes" id="UP001163882"/>
    </source>
</evidence>
<keyword evidence="1 6" id="KW-0963">Cytoplasm</keyword>
<comment type="catalytic activity">
    <reaction evidence="6">
        <text>cytidine(34) in tRNA + S-adenosyl-L-methionine = 2'-O-methylcytidine(34) in tRNA + S-adenosyl-L-homocysteine + H(+)</text>
        <dbReference type="Rhea" id="RHEA:43084"/>
        <dbReference type="Rhea" id="RHEA-COMP:10331"/>
        <dbReference type="Rhea" id="RHEA-COMP:10332"/>
        <dbReference type="ChEBI" id="CHEBI:15378"/>
        <dbReference type="ChEBI" id="CHEBI:57856"/>
        <dbReference type="ChEBI" id="CHEBI:59789"/>
        <dbReference type="ChEBI" id="CHEBI:74495"/>
        <dbReference type="ChEBI" id="CHEBI:82748"/>
        <dbReference type="EC" id="2.1.1.207"/>
    </reaction>
</comment>
<comment type="function">
    <text evidence="6">Methylates the ribose at the nucleotide 34 wobble position in the two leucyl isoacceptors tRNA(Leu)(CmAA) and tRNA(Leu)(cmnm5UmAA). Catalyzes the methyl transfer from S-adenosyl-L-methionine to the 2'-OH of the wobble nucleotide.</text>
</comment>
<evidence type="ECO:0000256" key="5">
    <source>
        <dbReference type="ARBA" id="ARBA00022694"/>
    </source>
</evidence>
<organism evidence="8 9">
    <name type="scientific">Pelagibacterium flavum</name>
    <dbReference type="NCBI Taxonomy" id="2984530"/>
    <lineage>
        <taxon>Bacteria</taxon>
        <taxon>Pseudomonadati</taxon>
        <taxon>Pseudomonadota</taxon>
        <taxon>Alphaproteobacteria</taxon>
        <taxon>Hyphomicrobiales</taxon>
        <taxon>Devosiaceae</taxon>
        <taxon>Pelagibacterium</taxon>
    </lineage>
</organism>
<comment type="subcellular location">
    <subcellularLocation>
        <location evidence="6">Cytoplasm</location>
    </subcellularLocation>
</comment>
<keyword evidence="3 6" id="KW-0808">Transferase</keyword>
<evidence type="ECO:0000256" key="1">
    <source>
        <dbReference type="ARBA" id="ARBA00022490"/>
    </source>
</evidence>
<dbReference type="CDD" id="cd18094">
    <property type="entry name" value="SpoU-like_TrmL"/>
    <property type="match status" value="1"/>
</dbReference>
<evidence type="ECO:0000256" key="6">
    <source>
        <dbReference type="HAMAP-Rule" id="MF_01885"/>
    </source>
</evidence>
<evidence type="ECO:0000313" key="8">
    <source>
        <dbReference type="EMBL" id="UYQ73294.1"/>
    </source>
</evidence>
<dbReference type="PIRSF" id="PIRSF029256">
    <property type="entry name" value="SpoU_TrmH_prd"/>
    <property type="match status" value="1"/>
</dbReference>
<feature type="binding site" evidence="6">
    <location>
        <position position="81"/>
    </location>
    <ligand>
        <name>S-adenosyl-L-methionine</name>
        <dbReference type="ChEBI" id="CHEBI:59789"/>
    </ligand>
</feature>
<evidence type="ECO:0000256" key="4">
    <source>
        <dbReference type="ARBA" id="ARBA00022691"/>
    </source>
</evidence>
<dbReference type="InterPro" id="IPR001537">
    <property type="entry name" value="SpoU_MeTrfase"/>
</dbReference>
<proteinExistence type="inferred from homology"/>
<reference evidence="8" key="1">
    <citation type="submission" date="2022-10" db="EMBL/GenBank/DDBJ databases">
        <title>YIM 151497 complete genome.</title>
        <authorList>
            <person name="Chen X."/>
        </authorList>
    </citation>
    <scope>NUCLEOTIDE SEQUENCE</scope>
    <source>
        <strain evidence="8">YIM 151497</strain>
    </source>
</reference>
<evidence type="ECO:0000259" key="7">
    <source>
        <dbReference type="Pfam" id="PF00588"/>
    </source>
</evidence>
<dbReference type="InterPro" id="IPR029028">
    <property type="entry name" value="Alpha/beta_knot_MTases"/>
</dbReference>
<feature type="domain" description="tRNA/rRNA methyltransferase SpoU type" evidence="7">
    <location>
        <begin position="3"/>
        <end position="142"/>
    </location>
</feature>
<dbReference type="HAMAP" id="MF_01885">
    <property type="entry name" value="tRNA_methyltr_TrmL"/>
    <property type="match status" value="1"/>
</dbReference>
<evidence type="ECO:0000256" key="2">
    <source>
        <dbReference type="ARBA" id="ARBA00022603"/>
    </source>
</evidence>
<name>A0ABY6IRQ7_9HYPH</name>
<dbReference type="PANTHER" id="PTHR42971">
    <property type="entry name" value="TRNA (CYTIDINE(34)-2'-O)-METHYLTRANSFERASE"/>
    <property type="match status" value="1"/>
</dbReference>
<dbReference type="Pfam" id="PF00588">
    <property type="entry name" value="SpoU_methylase"/>
    <property type="match status" value="1"/>
</dbReference>
<comment type="subunit">
    <text evidence="6">Homodimer.</text>
</comment>
<feature type="binding site" evidence="6">
    <location>
        <position position="123"/>
    </location>
    <ligand>
        <name>S-adenosyl-L-methionine</name>
        <dbReference type="ChEBI" id="CHEBI:59789"/>
    </ligand>
</feature>
<dbReference type="EC" id="2.1.1.207" evidence="6"/>
<dbReference type="InterPro" id="IPR016914">
    <property type="entry name" value="TrmL"/>
</dbReference>
<dbReference type="PANTHER" id="PTHR42971:SF1">
    <property type="entry name" value="TRNA (CYTIDINE(34)-2'-O)-METHYLTRANSFERASE"/>
    <property type="match status" value="1"/>
</dbReference>